<dbReference type="EMBL" id="OV121140">
    <property type="protein sequence ID" value="CAH0564715.1"/>
    <property type="molecule type" value="Genomic_DNA"/>
</dbReference>
<sequence>MYGASSFFFFYVVVGPNGSRILRKNYESRKLLSYFFPRDILASSSLSGRPSPAFLDAKKPLKQKLNPVIVADIIDCVIKKSNVPEKMIRQVISTKCVHS</sequence>
<dbReference type="OrthoDB" id="8186171at2759"/>
<feature type="domain" description="BEN" evidence="1">
    <location>
        <begin position="1"/>
        <end position="99"/>
    </location>
</feature>
<evidence type="ECO:0000313" key="2">
    <source>
        <dbReference type="EMBL" id="CAH0564715.1"/>
    </source>
</evidence>
<dbReference type="AlphaFoldDB" id="A0A9P0BJZ9"/>
<dbReference type="SMART" id="SM01025">
    <property type="entry name" value="BEN"/>
    <property type="match status" value="1"/>
</dbReference>
<dbReference type="Gene3D" id="1.10.10.2590">
    <property type="entry name" value="BEN domain"/>
    <property type="match status" value="1"/>
</dbReference>
<proteinExistence type="predicted"/>
<reference evidence="2" key="1">
    <citation type="submission" date="2021-12" db="EMBL/GenBank/DDBJ databases">
        <authorList>
            <person name="King R."/>
        </authorList>
    </citation>
    <scope>NUCLEOTIDE SEQUENCE</scope>
</reference>
<dbReference type="GO" id="GO:0003677">
    <property type="term" value="F:DNA binding"/>
    <property type="evidence" value="ECO:0007669"/>
    <property type="project" value="InterPro"/>
</dbReference>
<evidence type="ECO:0000259" key="1">
    <source>
        <dbReference type="PROSITE" id="PS51457"/>
    </source>
</evidence>
<keyword evidence="3" id="KW-1185">Reference proteome</keyword>
<evidence type="ECO:0000313" key="3">
    <source>
        <dbReference type="Proteomes" id="UP001154078"/>
    </source>
</evidence>
<dbReference type="Proteomes" id="UP001154078">
    <property type="component" value="Chromosome 9"/>
</dbReference>
<gene>
    <name evidence="2" type="ORF">MELIAE_LOCUS13192</name>
</gene>
<dbReference type="InterPro" id="IPR018379">
    <property type="entry name" value="BEN_domain"/>
</dbReference>
<accession>A0A9P0BJZ9</accession>
<protein>
    <recommendedName>
        <fullName evidence="1">BEN domain-containing protein</fullName>
    </recommendedName>
</protein>
<name>A0A9P0BJZ9_BRAAE</name>
<dbReference type="Pfam" id="PF10523">
    <property type="entry name" value="BEN"/>
    <property type="match status" value="1"/>
</dbReference>
<dbReference type="PROSITE" id="PS51457">
    <property type="entry name" value="BEN"/>
    <property type="match status" value="1"/>
</dbReference>
<organism evidence="2 3">
    <name type="scientific">Brassicogethes aeneus</name>
    <name type="common">Rape pollen beetle</name>
    <name type="synonym">Meligethes aeneus</name>
    <dbReference type="NCBI Taxonomy" id="1431903"/>
    <lineage>
        <taxon>Eukaryota</taxon>
        <taxon>Metazoa</taxon>
        <taxon>Ecdysozoa</taxon>
        <taxon>Arthropoda</taxon>
        <taxon>Hexapoda</taxon>
        <taxon>Insecta</taxon>
        <taxon>Pterygota</taxon>
        <taxon>Neoptera</taxon>
        <taxon>Endopterygota</taxon>
        <taxon>Coleoptera</taxon>
        <taxon>Polyphaga</taxon>
        <taxon>Cucujiformia</taxon>
        <taxon>Nitidulidae</taxon>
        <taxon>Meligethinae</taxon>
        <taxon>Brassicogethes</taxon>
    </lineage>
</organism>